<dbReference type="EMBL" id="CM056815">
    <property type="protein sequence ID" value="KAJ8629542.1"/>
    <property type="molecule type" value="Genomic_DNA"/>
</dbReference>
<name>A0ACC2L875_PERAE</name>
<sequence length="109" mass="11802">MVVELEDGGVALGESGALAAKGEAKLAMEFSRVVKPEDVVGGWGPWCGQGIGRRHLPGPSFFEVVEMDDERRMKKESGGEGRSTRPVELEMGGGLLLGKWVYEEPKPMQ</sequence>
<evidence type="ECO:0000313" key="2">
    <source>
        <dbReference type="Proteomes" id="UP001234297"/>
    </source>
</evidence>
<comment type="caution">
    <text evidence="1">The sequence shown here is derived from an EMBL/GenBank/DDBJ whole genome shotgun (WGS) entry which is preliminary data.</text>
</comment>
<organism evidence="1 2">
    <name type="scientific">Persea americana</name>
    <name type="common">Avocado</name>
    <dbReference type="NCBI Taxonomy" id="3435"/>
    <lineage>
        <taxon>Eukaryota</taxon>
        <taxon>Viridiplantae</taxon>
        <taxon>Streptophyta</taxon>
        <taxon>Embryophyta</taxon>
        <taxon>Tracheophyta</taxon>
        <taxon>Spermatophyta</taxon>
        <taxon>Magnoliopsida</taxon>
        <taxon>Magnoliidae</taxon>
        <taxon>Laurales</taxon>
        <taxon>Lauraceae</taxon>
        <taxon>Persea</taxon>
    </lineage>
</organism>
<evidence type="ECO:0000313" key="1">
    <source>
        <dbReference type="EMBL" id="KAJ8629542.1"/>
    </source>
</evidence>
<keyword evidence="2" id="KW-1185">Reference proteome</keyword>
<accession>A0ACC2L875</accession>
<proteinExistence type="predicted"/>
<dbReference type="Proteomes" id="UP001234297">
    <property type="component" value="Chromosome 7"/>
</dbReference>
<protein>
    <submittedName>
        <fullName evidence="1">Uncharacterized protein</fullName>
    </submittedName>
</protein>
<gene>
    <name evidence="1" type="ORF">MRB53_022865</name>
</gene>
<reference evidence="1 2" key="1">
    <citation type="journal article" date="2022" name="Hortic Res">
        <title>A haplotype resolved chromosomal level avocado genome allows analysis of novel avocado genes.</title>
        <authorList>
            <person name="Nath O."/>
            <person name="Fletcher S.J."/>
            <person name="Hayward A."/>
            <person name="Shaw L.M."/>
            <person name="Masouleh A.K."/>
            <person name="Furtado A."/>
            <person name="Henry R.J."/>
            <person name="Mitter N."/>
        </authorList>
    </citation>
    <scope>NUCLEOTIDE SEQUENCE [LARGE SCALE GENOMIC DNA]</scope>
    <source>
        <strain evidence="2">cv. Hass</strain>
    </source>
</reference>